<evidence type="ECO:0000256" key="1">
    <source>
        <dbReference type="SAM" id="MobiDB-lite"/>
    </source>
</evidence>
<gene>
    <name evidence="2" type="ORF">GWK36_00720</name>
</gene>
<proteinExistence type="predicted"/>
<evidence type="ECO:0000313" key="3">
    <source>
        <dbReference type="Proteomes" id="UP000502699"/>
    </source>
</evidence>
<dbReference type="RefSeq" id="WP_166269221.1">
    <property type="nucleotide sequence ID" value="NZ_CP048029.1"/>
</dbReference>
<protein>
    <submittedName>
        <fullName evidence="2">Uncharacterized protein</fullName>
    </submittedName>
</protein>
<keyword evidence="3" id="KW-1185">Reference proteome</keyword>
<accession>A0A6G7V9V5</accession>
<sequence length="176" mass="20036">MQQRAKREGWQRRGSMQGIVAAAQRKADRLAAEAKREEPVVYRNDAERVQQERIAAENVRAEVLARHRDEWIEIEIYRRQALAVMQIAAETMPKDDERNESNESPDPEWTRERKALWDMAKTAADTAAANLRALMAKQEGERKAWGLDEPPPLPEVTKLSDEQLKALARGKIPGVG</sequence>
<reference evidence="3" key="1">
    <citation type="submission" date="2020-01" db="EMBL/GenBank/DDBJ databases">
        <title>Caldichromatium gen. nov., sp. nov., a thermophilic purple sulfur bacterium member of the family Chromatiaceae isolated from Nakabusa hot spring, Japan.</title>
        <authorList>
            <person name="Saini M.K."/>
            <person name="Hanada S."/>
            <person name="Tank M."/>
        </authorList>
    </citation>
    <scope>NUCLEOTIDE SEQUENCE [LARGE SCALE GENOMIC DNA]</scope>
    <source>
        <strain evidence="3">No.7</strain>
    </source>
</reference>
<dbReference type="AlphaFoldDB" id="A0A6G7V9V5"/>
<dbReference type="EMBL" id="CP048029">
    <property type="protein sequence ID" value="QIK36764.1"/>
    <property type="molecule type" value="Genomic_DNA"/>
</dbReference>
<feature type="compositionally biased region" description="Basic and acidic residues" evidence="1">
    <location>
        <begin position="92"/>
        <end position="101"/>
    </location>
</feature>
<evidence type="ECO:0000313" key="2">
    <source>
        <dbReference type="EMBL" id="QIK36764.1"/>
    </source>
</evidence>
<dbReference type="Proteomes" id="UP000502699">
    <property type="component" value="Chromosome"/>
</dbReference>
<feature type="region of interest" description="Disordered" evidence="1">
    <location>
        <begin position="90"/>
        <end position="111"/>
    </location>
</feature>
<dbReference type="KEGG" id="cjap:GWK36_00720"/>
<name>A0A6G7V9V5_9GAMM</name>
<organism evidence="2 3">
    <name type="scientific">Caldichromatium japonicum</name>
    <dbReference type="NCBI Taxonomy" id="2699430"/>
    <lineage>
        <taxon>Bacteria</taxon>
        <taxon>Pseudomonadati</taxon>
        <taxon>Pseudomonadota</taxon>
        <taxon>Gammaproteobacteria</taxon>
        <taxon>Chromatiales</taxon>
        <taxon>Chromatiaceae</taxon>
        <taxon>Caldichromatium</taxon>
    </lineage>
</organism>